<dbReference type="AlphaFoldDB" id="A0A4Q0XYT5"/>
<comment type="pathway">
    <text evidence="3">Cofactor biosynthesis; thiamine diphosphate biosynthesis.</text>
</comment>
<evidence type="ECO:0000256" key="2">
    <source>
        <dbReference type="ARBA" id="ARBA00003469"/>
    </source>
</evidence>
<evidence type="ECO:0000256" key="14">
    <source>
        <dbReference type="ARBA" id="ARBA00048179"/>
    </source>
</evidence>
<dbReference type="InterPro" id="IPR027939">
    <property type="entry name" value="NMT1/THI5"/>
</dbReference>
<keyword evidence="10" id="KW-0663">Pyridoxal phosphate</keyword>
<keyword evidence="15" id="KW-0175">Coiled coil</keyword>
<sequence length="969" mass="112096">MVCVFRSLLFFLFTTILYASSNKENVSVQLNWKYQFEFAGFIAAKEKGFYDNAGLNVEIKEFNPQINILKDLKEEKSTFSVYDFSVLSLEKQKDSIMLIANYFKRSALVFVTKQDIITPFDLKNRVVMMEGEQVELSTLNALLRKFNISKKDFTFKQHTFNPQDFIDGKVDAMSAYFSNEIYELKKSHTPFNIIDPQAYGIYGSGVNVFTTKKLIQSNPELVKKFITATNKGWEYALKNKDELVNIIYEKYSKQKTKEALLYEAKQIEKLMMPSIYDIGEIDKQLLQRSVNEFVSEGLLEKRFSINDIVFDLYKEKDTQLTFTEKQREYIKNKDEITMCIDPNWMPYEKLEKGKFIGMTSEYIPLISKRVGIPIKLLPTKDWGESISFAKSRKCDIFSLASATPSRLKYMNFTTPYLTFPLVIATKSEELFIPNPDDLIPEKKIGVVEGYAIEEILKRVHPDNKIVEVKNVDEGMAKVANGELFGFVDALPTIAYSLQHKYLSELKISGKFNYNFELGIGVRNDDPILFELLQKAVQSIEEKQKQEILNNYISVRVESNFDYTLFYQIATAFLLIAFFLLYRHFQLAKHNKELQKRQKELNNSNKELISTKKKLESSLKDFEILFDSVMEAIFIFENEICIDANDISYKMYGYNSKDEIIGKHLKEFIPKETYEGLIKNIRKNQSSVYEGKGIKKDGTMIDVISKGTNAISNNKNIRISAIVDITETKQKEQLLFQQSKMAAMGQMLENIAHQWRQPLSMISSIATGLELKKDLNISNIEEEREDLRKINDTVQHLSVTIEDFRNFFKSDKKRAEFSILKAVEKSLQLVGKVYEIKGIQIVFEKSEDVIIKSYENEFAQALINIFYNAKDALEKVEGEKFVFIDLKADDNFLYLSIKDNAKGIDETIIKNIFEPYFTTKHQSQGTGIGLYMTQMIIEKHMKGSIEAKNSKYTYNKQSYIGAEFIIKLPL</sequence>
<dbReference type="InterPro" id="IPR000014">
    <property type="entry name" value="PAS"/>
</dbReference>
<keyword evidence="16" id="KW-0732">Signal</keyword>
<dbReference type="SUPFAM" id="SSF47384">
    <property type="entry name" value="Homodimeric domain of signal transducing histidine kinase"/>
    <property type="match status" value="1"/>
</dbReference>
<accession>A0A4Q0XYT5</accession>
<evidence type="ECO:0000256" key="3">
    <source>
        <dbReference type="ARBA" id="ARBA00004948"/>
    </source>
</evidence>
<keyword evidence="9" id="KW-0479">Metal-binding</keyword>
<dbReference type="Gene3D" id="1.10.287.130">
    <property type="match status" value="1"/>
</dbReference>
<comment type="similarity">
    <text evidence="4">Belongs to the NMT1/THI5 family.</text>
</comment>
<name>A0A4Q0XYT5_9BACT</name>
<comment type="subunit">
    <text evidence="5">Homodimer.</text>
</comment>
<evidence type="ECO:0000256" key="1">
    <source>
        <dbReference type="ARBA" id="ARBA00000085"/>
    </source>
</evidence>
<evidence type="ECO:0000256" key="16">
    <source>
        <dbReference type="SAM" id="SignalP"/>
    </source>
</evidence>
<dbReference type="InterPro" id="IPR004358">
    <property type="entry name" value="Sig_transdc_His_kin-like_C"/>
</dbReference>
<dbReference type="InterPro" id="IPR001638">
    <property type="entry name" value="Solute-binding_3/MltF_N"/>
</dbReference>
<dbReference type="GO" id="GO:0046872">
    <property type="term" value="F:metal ion binding"/>
    <property type="evidence" value="ECO:0007669"/>
    <property type="project" value="UniProtKB-KW"/>
</dbReference>
<evidence type="ECO:0000256" key="7">
    <source>
        <dbReference type="ARBA" id="ARBA00022553"/>
    </source>
</evidence>
<evidence type="ECO:0000256" key="6">
    <source>
        <dbReference type="ARBA" id="ARBA00012438"/>
    </source>
</evidence>
<dbReference type="SUPFAM" id="SSF53850">
    <property type="entry name" value="Periplasmic binding protein-like II"/>
    <property type="match status" value="2"/>
</dbReference>
<dbReference type="PANTHER" id="PTHR31528:SF1">
    <property type="entry name" value="4-AMINO-5-HYDROXYMETHYL-2-METHYLPYRIMIDINE PHOSPHATE SYNTHASE THI11-RELATED"/>
    <property type="match status" value="1"/>
</dbReference>
<evidence type="ECO:0000256" key="13">
    <source>
        <dbReference type="ARBA" id="ARBA00033171"/>
    </source>
</evidence>
<feature type="domain" description="Histidine kinase" evidence="17">
    <location>
        <begin position="749"/>
        <end position="969"/>
    </location>
</feature>
<dbReference type="STRING" id="877500.GCA_000935065_01139"/>
<dbReference type="Pfam" id="PF02518">
    <property type="entry name" value="HATPase_c"/>
    <property type="match status" value="1"/>
</dbReference>
<dbReference type="Pfam" id="PF13426">
    <property type="entry name" value="PAS_9"/>
    <property type="match status" value="1"/>
</dbReference>
<evidence type="ECO:0000256" key="8">
    <source>
        <dbReference type="ARBA" id="ARBA00022679"/>
    </source>
</evidence>
<reference evidence="18 19" key="1">
    <citation type="submission" date="2017-10" db="EMBL/GenBank/DDBJ databases">
        <title>Genomics of the genus Arcobacter.</title>
        <authorList>
            <person name="Perez-Cataluna A."/>
            <person name="Figueras M.J."/>
        </authorList>
    </citation>
    <scope>NUCLEOTIDE SEQUENCE [LARGE SCALE GENOMIC DNA]</scope>
    <source>
        <strain evidence="18 19">DSM 24636</strain>
    </source>
</reference>
<comment type="function">
    <text evidence="2">Responsible for the formation of the pyrimidine heterocycle in the thiamine biosynthesis pathway. Catalyzes the formation of hydroxymethylpyrimidine phosphate (HMP-P) from histidine and pyridoxal phosphate (PLP). The protein uses PLP and the active site histidine to form HMP-P, generating an inactive enzyme. The enzyme can only undergo a single turnover, which suggests it is a suicide enzyme.</text>
</comment>
<dbReference type="Pfam" id="PF00497">
    <property type="entry name" value="SBP_bac_3"/>
    <property type="match status" value="1"/>
</dbReference>
<dbReference type="EC" id="2.7.13.3" evidence="6"/>
<dbReference type="OrthoDB" id="174578at2"/>
<dbReference type="GO" id="GO:0009228">
    <property type="term" value="P:thiamine biosynthetic process"/>
    <property type="evidence" value="ECO:0007669"/>
    <property type="project" value="UniProtKB-KW"/>
</dbReference>
<dbReference type="InterPro" id="IPR003661">
    <property type="entry name" value="HisK_dim/P_dom"/>
</dbReference>
<comment type="caution">
    <text evidence="18">The sequence shown here is derived from an EMBL/GenBank/DDBJ whole genome shotgun (WGS) entry which is preliminary data.</text>
</comment>
<evidence type="ECO:0000256" key="11">
    <source>
        <dbReference type="ARBA" id="ARBA00022977"/>
    </source>
</evidence>
<dbReference type="SMART" id="SM00387">
    <property type="entry name" value="HATPase_c"/>
    <property type="match status" value="1"/>
</dbReference>
<dbReference type="Gene3D" id="3.30.565.10">
    <property type="entry name" value="Histidine kinase-like ATPase, C-terminal domain"/>
    <property type="match status" value="1"/>
</dbReference>
<dbReference type="CDD" id="cd13708">
    <property type="entry name" value="PBP2_BvgS_like_1"/>
    <property type="match status" value="1"/>
</dbReference>
<evidence type="ECO:0000256" key="15">
    <source>
        <dbReference type="SAM" id="Coils"/>
    </source>
</evidence>
<dbReference type="InterPro" id="IPR036890">
    <property type="entry name" value="HATPase_C_sf"/>
</dbReference>
<dbReference type="GO" id="GO:0000155">
    <property type="term" value="F:phosphorelay sensor kinase activity"/>
    <property type="evidence" value="ECO:0007669"/>
    <property type="project" value="InterPro"/>
</dbReference>
<dbReference type="InterPro" id="IPR005467">
    <property type="entry name" value="His_kinase_dom"/>
</dbReference>
<dbReference type="PROSITE" id="PS50109">
    <property type="entry name" value="HIS_KIN"/>
    <property type="match status" value="1"/>
</dbReference>
<dbReference type="CDD" id="cd00082">
    <property type="entry name" value="HisKA"/>
    <property type="match status" value="1"/>
</dbReference>
<evidence type="ECO:0000256" key="4">
    <source>
        <dbReference type="ARBA" id="ARBA00009406"/>
    </source>
</evidence>
<keyword evidence="12" id="KW-0408">Iron</keyword>
<dbReference type="InterPro" id="IPR035965">
    <property type="entry name" value="PAS-like_dom_sf"/>
</dbReference>
<comment type="catalytic activity">
    <reaction evidence="14">
        <text>N(6)-(pyridoxal phosphate)-L-lysyl-[4-amino-5-hydroxymethyl-2-methylpyrimidine phosphate synthase] + L-histidyl-[4-amino-5-hydroxymethyl-2-methylpyrimidine phosphate synthase] + 2 Fe(3+) + 4 H2O = L-lysyl-[4-amino-5-hydroxymethyl-2-methylpyrimidine phosphate synthase] + (2S)-2-amino-5-hydroxy-4-oxopentanoyl-[4-amino-5-hydroxymethyl-2-methylpyrimidine phosphate synthase] + 4-amino-2-methyl-5-(phosphooxymethyl)pyrimidine + 3-oxopropanoate + 2 Fe(2+) + 2 H(+)</text>
        <dbReference type="Rhea" id="RHEA:65756"/>
        <dbReference type="Rhea" id="RHEA-COMP:16892"/>
        <dbReference type="Rhea" id="RHEA-COMP:16893"/>
        <dbReference type="Rhea" id="RHEA-COMP:16894"/>
        <dbReference type="Rhea" id="RHEA-COMP:16895"/>
        <dbReference type="ChEBI" id="CHEBI:15377"/>
        <dbReference type="ChEBI" id="CHEBI:15378"/>
        <dbReference type="ChEBI" id="CHEBI:29033"/>
        <dbReference type="ChEBI" id="CHEBI:29034"/>
        <dbReference type="ChEBI" id="CHEBI:29969"/>
        <dbReference type="ChEBI" id="CHEBI:29979"/>
        <dbReference type="ChEBI" id="CHEBI:33190"/>
        <dbReference type="ChEBI" id="CHEBI:58354"/>
        <dbReference type="ChEBI" id="CHEBI:143915"/>
        <dbReference type="ChEBI" id="CHEBI:157692"/>
    </reaction>
    <physiologicalReaction direction="left-to-right" evidence="14">
        <dbReference type="Rhea" id="RHEA:65757"/>
    </physiologicalReaction>
</comment>
<evidence type="ECO:0000256" key="5">
    <source>
        <dbReference type="ARBA" id="ARBA00011738"/>
    </source>
</evidence>
<dbReference type="Pfam" id="PF00512">
    <property type="entry name" value="HisKA"/>
    <property type="match status" value="1"/>
</dbReference>
<dbReference type="Pfam" id="PF09084">
    <property type="entry name" value="NMT1"/>
    <property type="match status" value="1"/>
</dbReference>
<evidence type="ECO:0000256" key="10">
    <source>
        <dbReference type="ARBA" id="ARBA00022898"/>
    </source>
</evidence>
<keyword evidence="19" id="KW-1185">Reference proteome</keyword>
<evidence type="ECO:0000313" key="19">
    <source>
        <dbReference type="Proteomes" id="UP000290191"/>
    </source>
</evidence>
<gene>
    <name evidence="18" type="ORF">CRV06_09700</name>
</gene>
<dbReference type="InterPro" id="IPR015168">
    <property type="entry name" value="SsuA/THI5"/>
</dbReference>
<feature type="chain" id="PRO_5020359022" description="histidine kinase" evidence="16">
    <location>
        <begin position="20"/>
        <end position="969"/>
    </location>
</feature>
<dbReference type="SMART" id="SM00388">
    <property type="entry name" value="HisKA"/>
    <property type="match status" value="1"/>
</dbReference>
<dbReference type="SUPFAM" id="SSF55785">
    <property type="entry name" value="PYP-like sensor domain (PAS domain)"/>
    <property type="match status" value="1"/>
</dbReference>
<dbReference type="NCBIfam" id="TIGR00229">
    <property type="entry name" value="sensory_box"/>
    <property type="match status" value="1"/>
</dbReference>
<dbReference type="Gene3D" id="3.30.450.20">
    <property type="entry name" value="PAS domain"/>
    <property type="match status" value="1"/>
</dbReference>
<feature type="signal peptide" evidence="16">
    <location>
        <begin position="1"/>
        <end position="19"/>
    </location>
</feature>
<dbReference type="Gene3D" id="3.40.190.10">
    <property type="entry name" value="Periplasmic binding protein-like II"/>
    <property type="match status" value="4"/>
</dbReference>
<evidence type="ECO:0000256" key="12">
    <source>
        <dbReference type="ARBA" id="ARBA00023004"/>
    </source>
</evidence>
<dbReference type="InterPro" id="IPR003594">
    <property type="entry name" value="HATPase_dom"/>
</dbReference>
<protein>
    <recommendedName>
        <fullName evidence="6">histidine kinase</fullName>
        <ecNumber evidence="6">2.7.13.3</ecNumber>
    </recommendedName>
    <alternativeName>
        <fullName evidence="13">Thiamine pyrimidine synthase</fullName>
    </alternativeName>
</protein>
<organism evidence="18 19">
    <name type="scientific">Halarcobacter anaerophilus</name>
    <dbReference type="NCBI Taxonomy" id="877500"/>
    <lineage>
        <taxon>Bacteria</taxon>
        <taxon>Pseudomonadati</taxon>
        <taxon>Campylobacterota</taxon>
        <taxon>Epsilonproteobacteria</taxon>
        <taxon>Campylobacterales</taxon>
        <taxon>Arcobacteraceae</taxon>
        <taxon>Halarcobacter</taxon>
    </lineage>
</organism>
<comment type="catalytic activity">
    <reaction evidence="1">
        <text>ATP + protein L-histidine = ADP + protein N-phospho-L-histidine.</text>
        <dbReference type="EC" id="2.7.13.3"/>
    </reaction>
</comment>
<dbReference type="SMART" id="SM00062">
    <property type="entry name" value="PBPb"/>
    <property type="match status" value="1"/>
</dbReference>
<evidence type="ECO:0000313" key="18">
    <source>
        <dbReference type="EMBL" id="RXJ62403.1"/>
    </source>
</evidence>
<dbReference type="EMBL" id="PDKO01000008">
    <property type="protein sequence ID" value="RXJ62403.1"/>
    <property type="molecule type" value="Genomic_DNA"/>
</dbReference>
<evidence type="ECO:0000259" key="17">
    <source>
        <dbReference type="PROSITE" id="PS50109"/>
    </source>
</evidence>
<dbReference type="PRINTS" id="PR00344">
    <property type="entry name" value="BCTRLSENSOR"/>
</dbReference>
<dbReference type="InterPro" id="IPR036097">
    <property type="entry name" value="HisK_dim/P_sf"/>
</dbReference>
<proteinExistence type="inferred from homology"/>
<dbReference type="PANTHER" id="PTHR31528">
    <property type="entry name" value="4-AMINO-5-HYDROXYMETHYL-2-METHYLPYRIMIDINE PHOSPHATE SYNTHASE THI11-RELATED"/>
    <property type="match status" value="1"/>
</dbReference>
<dbReference type="SUPFAM" id="SSF55874">
    <property type="entry name" value="ATPase domain of HSP90 chaperone/DNA topoisomerase II/histidine kinase"/>
    <property type="match status" value="1"/>
</dbReference>
<dbReference type="Proteomes" id="UP000290191">
    <property type="component" value="Unassembled WGS sequence"/>
</dbReference>
<dbReference type="RefSeq" id="WP_129082320.1">
    <property type="nucleotide sequence ID" value="NZ_CP041070.1"/>
</dbReference>
<evidence type="ECO:0000256" key="9">
    <source>
        <dbReference type="ARBA" id="ARBA00022723"/>
    </source>
</evidence>
<feature type="coiled-coil region" evidence="15">
    <location>
        <begin position="586"/>
        <end position="617"/>
    </location>
</feature>
<keyword evidence="8" id="KW-0808">Transferase</keyword>
<keyword evidence="7" id="KW-0597">Phosphoprotein</keyword>
<keyword evidence="11" id="KW-0784">Thiamine biosynthesis</keyword>